<accession>A0A1V9DBZ4</accession>
<dbReference type="Gene3D" id="3.40.30.10">
    <property type="entry name" value="Glutaredoxin"/>
    <property type="match status" value="1"/>
</dbReference>
<dbReference type="Gene3D" id="1.20.1050.10">
    <property type="match status" value="1"/>
</dbReference>
<dbReference type="EMBL" id="MWUE01000027">
    <property type="protein sequence ID" value="OQP31407.1"/>
    <property type="molecule type" value="Genomic_DNA"/>
</dbReference>
<evidence type="ECO:0000313" key="2">
    <source>
        <dbReference type="EMBL" id="OQP31407.1"/>
    </source>
</evidence>
<dbReference type="RefSeq" id="WP_081141098.1">
    <property type="nucleotide sequence ID" value="NZ_MWUE01000027.1"/>
</dbReference>
<dbReference type="InterPro" id="IPR004045">
    <property type="entry name" value="Glutathione_S-Trfase_N"/>
</dbReference>
<dbReference type="Proteomes" id="UP000192769">
    <property type="component" value="Unassembled WGS sequence"/>
</dbReference>
<dbReference type="InterPro" id="IPR040079">
    <property type="entry name" value="Glutathione_S-Trfase"/>
</dbReference>
<dbReference type="SFLD" id="SFLDG00358">
    <property type="entry name" value="Main_(cytGST)"/>
    <property type="match status" value="1"/>
</dbReference>
<dbReference type="PANTHER" id="PTHR44051:SF8">
    <property type="entry name" value="GLUTATHIONE S-TRANSFERASE GSTA"/>
    <property type="match status" value="1"/>
</dbReference>
<dbReference type="InterPro" id="IPR036282">
    <property type="entry name" value="Glutathione-S-Trfase_C_sf"/>
</dbReference>
<dbReference type="PANTHER" id="PTHR44051">
    <property type="entry name" value="GLUTATHIONE S-TRANSFERASE-RELATED"/>
    <property type="match status" value="1"/>
</dbReference>
<evidence type="ECO:0000259" key="1">
    <source>
        <dbReference type="PROSITE" id="PS50404"/>
    </source>
</evidence>
<keyword evidence="2" id="KW-0808">Transferase</keyword>
<proteinExistence type="predicted"/>
<dbReference type="OrthoDB" id="9810080at2"/>
<reference evidence="2 3" key="1">
    <citation type="submission" date="2017-02" db="EMBL/GenBank/DDBJ databases">
        <title>Whole genome shotgun sequence of Pantoea agglomerans strain AS1 isolated from a cycad, Zamia floridana in Central Florida, USA.</title>
        <authorList>
            <person name="Lata P."/>
            <person name="Govindarajan S."/>
            <person name="Qi F."/>
            <person name="Li J.-L."/>
            <person name="Maurya S.K."/>
            <person name="Sahoo M.K."/>
        </authorList>
    </citation>
    <scope>NUCLEOTIDE SEQUENCE [LARGE SCALE GENOMIC DNA]</scope>
    <source>
        <strain evidence="2 3">AS1</strain>
    </source>
</reference>
<dbReference type="GO" id="GO:0016740">
    <property type="term" value="F:transferase activity"/>
    <property type="evidence" value="ECO:0007669"/>
    <property type="project" value="UniProtKB-KW"/>
</dbReference>
<dbReference type="Pfam" id="PF02798">
    <property type="entry name" value="GST_N"/>
    <property type="match status" value="1"/>
</dbReference>
<gene>
    <name evidence="2" type="ORF">B2J69_18495</name>
</gene>
<dbReference type="PROSITE" id="PS50404">
    <property type="entry name" value="GST_NTER"/>
    <property type="match status" value="1"/>
</dbReference>
<organism evidence="2 3">
    <name type="scientific">Pantoea latae</name>
    <dbReference type="NCBI Taxonomy" id="1964541"/>
    <lineage>
        <taxon>Bacteria</taxon>
        <taxon>Pseudomonadati</taxon>
        <taxon>Pseudomonadota</taxon>
        <taxon>Gammaproteobacteria</taxon>
        <taxon>Enterobacterales</taxon>
        <taxon>Erwiniaceae</taxon>
        <taxon>Pantoea</taxon>
    </lineage>
</organism>
<feature type="domain" description="GST N-terminal" evidence="1">
    <location>
        <begin position="1"/>
        <end position="76"/>
    </location>
</feature>
<dbReference type="SUPFAM" id="SSF52833">
    <property type="entry name" value="Thioredoxin-like"/>
    <property type="match status" value="1"/>
</dbReference>
<sequence length="198" mass="22403">MKIYTYPKSRSLRVLWAMEEIGATYESIRVDLLDPAPAVKSPHPFGKVPFLTDGKVSISETLAICIYLCEKHKNISIYPTNVEEKAVVNSWLSFTLSDLEAPVWGLLKQIVFTPVNQRSTDLISYFKNEASQAISQVRFKPTQTWIAGKNFTLADIFLSHTLLWAKLCGLEIAKEIDSYILRAMSRPAFLKAQEVNNC</sequence>
<comment type="caution">
    <text evidence="2">The sequence shown here is derived from an EMBL/GenBank/DDBJ whole genome shotgun (WGS) entry which is preliminary data.</text>
</comment>
<dbReference type="InterPro" id="IPR036249">
    <property type="entry name" value="Thioredoxin-like_sf"/>
</dbReference>
<dbReference type="CDD" id="cd03046">
    <property type="entry name" value="GST_N_GTT1_like"/>
    <property type="match status" value="1"/>
</dbReference>
<name>A0A1V9DBZ4_9GAMM</name>
<dbReference type="SUPFAM" id="SSF47616">
    <property type="entry name" value="GST C-terminal domain-like"/>
    <property type="match status" value="1"/>
</dbReference>
<protein>
    <submittedName>
        <fullName evidence="2">Glutathione S-transferase</fullName>
    </submittedName>
</protein>
<keyword evidence="3" id="KW-1185">Reference proteome</keyword>
<dbReference type="AlphaFoldDB" id="A0A1V9DBZ4"/>
<dbReference type="SFLD" id="SFLDS00019">
    <property type="entry name" value="Glutathione_Transferase_(cytos"/>
    <property type="match status" value="1"/>
</dbReference>
<evidence type="ECO:0000313" key="3">
    <source>
        <dbReference type="Proteomes" id="UP000192769"/>
    </source>
</evidence>